<accession>A0A8D8XAU4</accession>
<reference evidence="2" key="1">
    <citation type="submission" date="2021-05" db="EMBL/GenBank/DDBJ databases">
        <authorList>
            <person name="Alioto T."/>
            <person name="Alioto T."/>
            <person name="Gomez Garrido J."/>
        </authorList>
    </citation>
    <scope>NUCLEOTIDE SEQUENCE</scope>
</reference>
<feature type="chain" id="PRO_5035703657" evidence="1">
    <location>
        <begin position="22"/>
        <end position="103"/>
    </location>
</feature>
<dbReference type="EMBL" id="HBUF01287919">
    <property type="protein sequence ID" value="CAG6688653.1"/>
    <property type="molecule type" value="Transcribed_RNA"/>
</dbReference>
<evidence type="ECO:0000256" key="1">
    <source>
        <dbReference type="SAM" id="SignalP"/>
    </source>
</evidence>
<evidence type="ECO:0000313" key="2">
    <source>
        <dbReference type="EMBL" id="CAG6688653.1"/>
    </source>
</evidence>
<protein>
    <submittedName>
        <fullName evidence="2">Uncharacterized protein</fullName>
    </submittedName>
</protein>
<proteinExistence type="predicted"/>
<organism evidence="2">
    <name type="scientific">Cacopsylla melanoneura</name>
    <dbReference type="NCBI Taxonomy" id="428564"/>
    <lineage>
        <taxon>Eukaryota</taxon>
        <taxon>Metazoa</taxon>
        <taxon>Ecdysozoa</taxon>
        <taxon>Arthropoda</taxon>
        <taxon>Hexapoda</taxon>
        <taxon>Insecta</taxon>
        <taxon>Pterygota</taxon>
        <taxon>Neoptera</taxon>
        <taxon>Paraneoptera</taxon>
        <taxon>Hemiptera</taxon>
        <taxon>Sternorrhyncha</taxon>
        <taxon>Psylloidea</taxon>
        <taxon>Psyllidae</taxon>
        <taxon>Psyllinae</taxon>
        <taxon>Cacopsylla</taxon>
    </lineage>
</organism>
<name>A0A8D8XAU4_9HEMI</name>
<dbReference type="EMBL" id="HBUF01287918">
    <property type="protein sequence ID" value="CAG6688652.1"/>
    <property type="molecule type" value="Transcribed_RNA"/>
</dbReference>
<dbReference type="AlphaFoldDB" id="A0A8D8XAU4"/>
<keyword evidence="1" id="KW-0732">Signal</keyword>
<feature type="signal peptide" evidence="1">
    <location>
        <begin position="1"/>
        <end position="21"/>
    </location>
</feature>
<sequence>MFLIFFRLICLLQEERLSRDAQEIQEQYYKDEAEKLQKKDSFVNNKMLNVTMLHEQQKIKKKENNVNSKIELIMLLLTLLTGKQHAMMHSTMFPGRLMKTIEN</sequence>